<evidence type="ECO:0000256" key="1">
    <source>
        <dbReference type="ARBA" id="ARBA00004625"/>
    </source>
</evidence>
<protein>
    <recommendedName>
        <fullName evidence="3">Movement protein TGBp3</fullName>
    </recommendedName>
    <alternativeName>
        <fullName evidence="12">7 kDa protein</fullName>
    </alternativeName>
    <alternativeName>
        <fullName evidence="13">Triple gene block 3 protein</fullName>
    </alternativeName>
</protein>
<sequence length="66" mass="7183">MLSKVQPSAQCLIVFILAFALGWYVLRPGNTSCVLLITGESVRLVNCELTRDLVEAVATLGPLKHL</sequence>
<evidence type="ECO:0000256" key="7">
    <source>
        <dbReference type="ARBA" id="ARBA00022989"/>
    </source>
</evidence>
<keyword evidence="10" id="KW-1038">Host endoplasmic reticulum</keyword>
<dbReference type="Pfam" id="PF02495">
    <property type="entry name" value="TGBp3"/>
    <property type="match status" value="1"/>
</dbReference>
<comment type="similarity">
    <text evidence="2">Belongs to the Tymovirales TGBp3 protein family.</text>
</comment>
<comment type="subcellular location">
    <subcellularLocation>
        <location evidence="1">Host endoplasmic reticulum membrane</location>
    </subcellularLocation>
</comment>
<organism evidence="15">
    <name type="scientific">Potato virus S</name>
    <dbReference type="NCBI Taxonomy" id="12169"/>
    <lineage>
        <taxon>Viruses</taxon>
        <taxon>Riboviria</taxon>
        <taxon>Orthornavirae</taxon>
        <taxon>Kitrinoviricota</taxon>
        <taxon>Alsuviricetes</taxon>
        <taxon>Tymovirales</taxon>
        <taxon>Betaflexiviridae</taxon>
        <taxon>Quinvirinae</taxon>
        <taxon>Carlavirus</taxon>
        <taxon>Carlavirus sigmasolani</taxon>
    </lineage>
</organism>
<keyword evidence="7 14" id="KW-1133">Transmembrane helix</keyword>
<evidence type="ECO:0000256" key="9">
    <source>
        <dbReference type="ARBA" id="ARBA00023136"/>
    </source>
</evidence>
<reference evidence="15" key="1">
    <citation type="submission" date="2014-10" db="EMBL/GenBank/DDBJ databases">
        <title>Complete genome sequence of Potato virus S from Western Australia.</title>
        <authorList>
            <person name="Wylie S.J."/>
            <person name="Li H."/>
            <person name="Jones M.G.K."/>
            <person name="Florides C."/>
        </authorList>
    </citation>
    <scope>NUCLEOTIDE SEQUENCE</scope>
    <source>
        <strain evidence="15">SW-14</strain>
    </source>
</reference>
<evidence type="ECO:0000256" key="4">
    <source>
        <dbReference type="ARBA" id="ARBA00022448"/>
    </source>
</evidence>
<evidence type="ECO:0000313" key="15">
    <source>
        <dbReference type="EMBL" id="AJP17172.1"/>
    </source>
</evidence>
<name>A0A0C5GUD0_9VIRU</name>
<evidence type="ECO:0000256" key="12">
    <source>
        <dbReference type="ARBA" id="ARBA00030266"/>
    </source>
</evidence>
<evidence type="ECO:0000256" key="10">
    <source>
        <dbReference type="ARBA" id="ARBA00023184"/>
    </source>
</evidence>
<dbReference type="GO" id="GO:0046740">
    <property type="term" value="P:transport of virus in host, cell to cell"/>
    <property type="evidence" value="ECO:0007669"/>
    <property type="project" value="UniProtKB-KW"/>
</dbReference>
<proteinExistence type="inferred from homology"/>
<feature type="transmembrane region" description="Helical" evidence="14">
    <location>
        <begin position="7"/>
        <end position="26"/>
    </location>
</feature>
<evidence type="ECO:0000256" key="11">
    <source>
        <dbReference type="ARBA" id="ARBA00025270"/>
    </source>
</evidence>
<keyword evidence="9 14" id="KW-0472">Membrane</keyword>
<keyword evidence="5 14" id="KW-0812">Transmembrane</keyword>
<dbReference type="GO" id="GO:0044167">
    <property type="term" value="C:host cell endoplasmic reticulum membrane"/>
    <property type="evidence" value="ECO:0007669"/>
    <property type="project" value="UniProtKB-SubCell"/>
</dbReference>
<comment type="function">
    <text evidence="11">Plays a role in viral cell-to-cell propagation, by facilitating genome transport to neighboring plant cells through plasmosdesmata. May induce the formation of granular vesicles derived from the Endoplasmic reticulum, which align on actin filaments.</text>
</comment>
<evidence type="ECO:0000256" key="5">
    <source>
        <dbReference type="ARBA" id="ARBA00022692"/>
    </source>
</evidence>
<evidence type="ECO:0000256" key="13">
    <source>
        <dbReference type="ARBA" id="ARBA00033148"/>
    </source>
</evidence>
<keyword evidence="4" id="KW-0813">Transport</keyword>
<keyword evidence="6" id="KW-1043">Host membrane</keyword>
<dbReference type="EMBL" id="KP089978">
    <property type="protein sequence ID" value="AJP17172.1"/>
    <property type="molecule type" value="Genomic_RNA"/>
</dbReference>
<evidence type="ECO:0000256" key="3">
    <source>
        <dbReference type="ARBA" id="ARBA00013812"/>
    </source>
</evidence>
<evidence type="ECO:0000256" key="6">
    <source>
        <dbReference type="ARBA" id="ARBA00022870"/>
    </source>
</evidence>
<evidence type="ECO:0000256" key="8">
    <source>
        <dbReference type="ARBA" id="ARBA00023031"/>
    </source>
</evidence>
<evidence type="ECO:0000256" key="2">
    <source>
        <dbReference type="ARBA" id="ARBA00010355"/>
    </source>
</evidence>
<accession>A0A0C5GUD0</accession>
<keyword evidence="8" id="KW-0916">Viral movement protein</keyword>
<dbReference type="InterPro" id="IPR003411">
    <property type="entry name" value="TGBp3"/>
</dbReference>
<evidence type="ECO:0000256" key="14">
    <source>
        <dbReference type="SAM" id="Phobius"/>
    </source>
</evidence>